<dbReference type="OrthoDB" id="166978at2"/>
<accession>K5BA85</accession>
<feature type="signal peptide" evidence="2">
    <location>
        <begin position="1"/>
        <end position="30"/>
    </location>
</feature>
<dbReference type="eggNOG" id="ENOG5033FYI">
    <property type="taxonomic scope" value="Bacteria"/>
</dbReference>
<dbReference type="RefSeq" id="WP_005631195.1">
    <property type="nucleotide sequence ID" value="NZ_AMRA01000113.1"/>
</dbReference>
<keyword evidence="4" id="KW-1185">Reference proteome</keyword>
<evidence type="ECO:0000256" key="2">
    <source>
        <dbReference type="SAM" id="SignalP"/>
    </source>
</evidence>
<evidence type="ECO:0000313" key="3">
    <source>
        <dbReference type="EMBL" id="EKF21800.1"/>
    </source>
</evidence>
<reference evidence="3 4" key="1">
    <citation type="journal article" date="2012" name="J. Bacteriol.">
        <title>Genome sequence of Mycobacterium hassiacum DSM 44199, a rare source of heat-stable mycobacterial proteins.</title>
        <authorList>
            <person name="Tiago I."/>
            <person name="Maranha A."/>
            <person name="Mendes V."/>
            <person name="Alarico S."/>
            <person name="Moynihan P.J."/>
            <person name="Clarke A.J."/>
            <person name="Macedo-Ribeiro S."/>
            <person name="Pereira P.J."/>
            <person name="Empadinhas N."/>
        </authorList>
    </citation>
    <scope>NUCLEOTIDE SEQUENCE [LARGE SCALE GENOMIC DNA]</scope>
    <source>
        <strain evidence="4">DSM 44199 / CIP 105218 / JCM 12690 / 3849</strain>
    </source>
</reference>
<feature type="compositionally biased region" description="Pro residues" evidence="1">
    <location>
        <begin position="32"/>
        <end position="45"/>
    </location>
</feature>
<feature type="region of interest" description="Disordered" evidence="1">
    <location>
        <begin position="27"/>
        <end position="52"/>
    </location>
</feature>
<evidence type="ECO:0000313" key="4">
    <source>
        <dbReference type="Proteomes" id="UP000006265"/>
    </source>
</evidence>
<sequence length="152" mass="15700">MRQTTATARAAVLLALVGLGLGTVAGSANAEPGPPPGPAPEPAPTPKTTIDADGTYVVGQDIVPGTYASAGPIENGSCYWKRMKGDKLVDNAMSKKPQVVRIEATDTQFVTNDCQPWQLNNNAVPPPQASPQEVLGQLATFIGGGILKGPPR</sequence>
<feature type="chain" id="PRO_5043601617" evidence="2">
    <location>
        <begin position="31"/>
        <end position="152"/>
    </location>
</feature>
<organism evidence="3 4">
    <name type="scientific">Mycolicibacterium hassiacum (strain DSM 44199 / CIP 105218 / JCM 12690 / 3849)</name>
    <name type="common">Mycobacterium hassiacum</name>
    <dbReference type="NCBI Taxonomy" id="1122247"/>
    <lineage>
        <taxon>Bacteria</taxon>
        <taxon>Bacillati</taxon>
        <taxon>Actinomycetota</taxon>
        <taxon>Actinomycetes</taxon>
        <taxon>Mycobacteriales</taxon>
        <taxon>Mycobacteriaceae</taxon>
        <taxon>Mycolicibacterium</taxon>
    </lineage>
</organism>
<gene>
    <name evidence="3" type="ORF">C731_4196</name>
</gene>
<protein>
    <submittedName>
        <fullName evidence="3">Uncharacterized protein</fullName>
    </submittedName>
</protein>
<name>K5BA85_MYCHD</name>
<dbReference type="PATRIC" id="fig|1122247.3.peg.4024"/>
<keyword evidence="2" id="KW-0732">Signal</keyword>
<proteinExistence type="predicted"/>
<evidence type="ECO:0000256" key="1">
    <source>
        <dbReference type="SAM" id="MobiDB-lite"/>
    </source>
</evidence>
<dbReference type="AlphaFoldDB" id="K5BA85"/>
<dbReference type="STRING" id="1122247.GCA_000379865_01244"/>
<dbReference type="Proteomes" id="UP000006265">
    <property type="component" value="Unassembled WGS sequence"/>
</dbReference>
<comment type="caution">
    <text evidence="3">The sequence shown here is derived from an EMBL/GenBank/DDBJ whole genome shotgun (WGS) entry which is preliminary data.</text>
</comment>
<dbReference type="EMBL" id="AMRA01000113">
    <property type="protein sequence ID" value="EKF21800.1"/>
    <property type="molecule type" value="Genomic_DNA"/>
</dbReference>